<evidence type="ECO:0000256" key="2">
    <source>
        <dbReference type="ARBA" id="ARBA00025783"/>
    </source>
</evidence>
<dbReference type="AlphaFoldDB" id="G8BSE8"/>
<organism evidence="9 10">
    <name type="scientific">Tetrapisispora phaffii (strain ATCC 24235 / CBS 4417 / NBRC 1672 / NRRL Y-8282 / UCD 70-5)</name>
    <name type="common">Yeast</name>
    <name type="synonym">Fabospora phaffii</name>
    <dbReference type="NCBI Taxonomy" id="1071381"/>
    <lineage>
        <taxon>Eukaryota</taxon>
        <taxon>Fungi</taxon>
        <taxon>Dikarya</taxon>
        <taxon>Ascomycota</taxon>
        <taxon>Saccharomycotina</taxon>
        <taxon>Saccharomycetes</taxon>
        <taxon>Saccharomycetales</taxon>
        <taxon>Saccharomycetaceae</taxon>
        <taxon>Tetrapisispora</taxon>
    </lineage>
</organism>
<evidence type="ECO:0000313" key="10">
    <source>
        <dbReference type="Proteomes" id="UP000005666"/>
    </source>
</evidence>
<dbReference type="KEGG" id="tpf:TPHA_0D01280"/>
<dbReference type="OrthoDB" id="194443at2759"/>
<comment type="catalytic activity">
    <reaction evidence="6">
        <text>a 5'-end (N(7)-methyl 5'-triphosphoguanosine)-ribonucleoside in snRNA + S-adenosyl-L-methionine = a 5'-end (N(2),N(7)-dimethyl 5'-triphosphoguanosine)-ribonucleoside in snRNA + S-adenosyl-L-homocysteine + H(+)</text>
        <dbReference type="Rhea" id="RHEA:78471"/>
        <dbReference type="Rhea" id="RHEA-COMP:19085"/>
        <dbReference type="Rhea" id="RHEA-COMP:19087"/>
        <dbReference type="ChEBI" id="CHEBI:15378"/>
        <dbReference type="ChEBI" id="CHEBI:57856"/>
        <dbReference type="ChEBI" id="CHEBI:59789"/>
        <dbReference type="ChEBI" id="CHEBI:156461"/>
        <dbReference type="ChEBI" id="CHEBI:172880"/>
    </reaction>
    <physiologicalReaction direction="left-to-right" evidence="6">
        <dbReference type="Rhea" id="RHEA:78472"/>
    </physiologicalReaction>
</comment>
<evidence type="ECO:0000256" key="3">
    <source>
        <dbReference type="ARBA" id="ARBA00047418"/>
    </source>
</evidence>
<evidence type="ECO:0000256" key="6">
    <source>
        <dbReference type="ARBA" id="ARBA00049075"/>
    </source>
</evidence>
<keyword evidence="10" id="KW-1185">Reference proteome</keyword>
<dbReference type="GO" id="GO:0051321">
    <property type="term" value="P:meiotic cell cycle"/>
    <property type="evidence" value="ECO:0007669"/>
    <property type="project" value="EnsemblFungi"/>
</dbReference>
<dbReference type="OMA" id="KALCIYY"/>
<comment type="catalytic activity">
    <reaction evidence="4">
        <text>a 5'-end (N(7)-methyl 5'-triphosphoguanosine)-ribonucleoside in snoRNA + S-adenosyl-L-methionine = a 5'-end (N(2),N(7)-dimethyl 5'-triphosphoguanosine)-ribonucleoside in snoRNA + S-adenosyl-L-homocysteine + H(+)</text>
        <dbReference type="Rhea" id="RHEA:78475"/>
        <dbReference type="Rhea" id="RHEA-COMP:19086"/>
        <dbReference type="Rhea" id="RHEA-COMP:19088"/>
        <dbReference type="ChEBI" id="CHEBI:15378"/>
        <dbReference type="ChEBI" id="CHEBI:57856"/>
        <dbReference type="ChEBI" id="CHEBI:59789"/>
        <dbReference type="ChEBI" id="CHEBI:156461"/>
        <dbReference type="ChEBI" id="CHEBI:172880"/>
    </reaction>
    <physiologicalReaction direction="left-to-right" evidence="4">
        <dbReference type="Rhea" id="RHEA:78476"/>
    </physiologicalReaction>
</comment>
<evidence type="ECO:0000256" key="1">
    <source>
        <dbReference type="ARBA" id="ARBA00018517"/>
    </source>
</evidence>
<dbReference type="Pfam" id="PF09445">
    <property type="entry name" value="Methyltransf_15"/>
    <property type="match status" value="1"/>
</dbReference>
<dbReference type="GO" id="GO:0005730">
    <property type="term" value="C:nucleolus"/>
    <property type="evidence" value="ECO:0007669"/>
    <property type="project" value="EnsemblFungi"/>
</dbReference>
<dbReference type="PANTHER" id="PTHR14741">
    <property type="entry name" value="S-ADENOSYLMETHIONINE-DEPENDENT METHYLTRANSFERASE RELATED"/>
    <property type="match status" value="1"/>
</dbReference>
<comment type="catalytic activity">
    <reaction evidence="3">
        <text>a 5'-end (N(2),N(7)-dimethyl 5'-triphosphoguanosine)-ribonucleoside in snoRNA + S-adenosyl-L-methionine = a 5'-end (N(2),N(2),N(7)-trimethyl 5'-triphosphoguanosine)-ribonucleoside in snoRNA + S-adenosyl-L-homocysteine + H(+)</text>
        <dbReference type="Rhea" id="RHEA:78507"/>
        <dbReference type="Rhea" id="RHEA-COMP:19088"/>
        <dbReference type="Rhea" id="RHEA-COMP:19090"/>
        <dbReference type="ChEBI" id="CHEBI:15378"/>
        <dbReference type="ChEBI" id="CHEBI:57856"/>
        <dbReference type="ChEBI" id="CHEBI:59789"/>
        <dbReference type="ChEBI" id="CHEBI:167623"/>
        <dbReference type="ChEBI" id="CHEBI:172880"/>
    </reaction>
    <physiologicalReaction direction="left-to-right" evidence="3">
        <dbReference type="Rhea" id="RHEA:78508"/>
    </physiologicalReaction>
</comment>
<gene>
    <name evidence="9" type="primary">TPHA0D01280</name>
    <name evidence="9" type="ordered locus">TPHA_0D01280</name>
</gene>
<sequence length="316" mass="36175">MGEKRLRPRGKKIDASHFLHIKKRKYKTQYQLLKKLYKDDCFKIDTSAPLQEKAMKKYWNHRDKLFSKIDSLPIYMTHELWFSVTPELIAKFIAKYVRACLPAATKVLDVFCGGGGNTIQFAKLFPKVYGVDFSIDHLYCTYRNAQSYGLADRIWLKYGSWTQMVKKGKIQQLGIDCIFGSPPWGGPLYLKSKEYDLENSLLPVGLTELLEGFRSVSENIILFLPKNSQLSQIAMATRKVFGVTKKCKIIHVLQNGFSKGLFCIWGDALINYETEDGGERDNFNKASTSHNTETNEEPTNDKGKAQTYDLNYDIDG</sequence>
<dbReference type="PANTHER" id="PTHR14741:SF32">
    <property type="entry name" value="TRIMETHYLGUANOSINE SYNTHASE"/>
    <property type="match status" value="1"/>
</dbReference>
<evidence type="ECO:0000256" key="8">
    <source>
        <dbReference type="SAM" id="MobiDB-lite"/>
    </source>
</evidence>
<dbReference type="eggNOG" id="KOG2730">
    <property type="taxonomic scope" value="Eukaryota"/>
</dbReference>
<reference evidence="9 10" key="1">
    <citation type="journal article" date="2011" name="Proc. Natl. Acad. Sci. U.S.A.">
        <title>Evolutionary erosion of yeast sex chromosomes by mating-type switching accidents.</title>
        <authorList>
            <person name="Gordon J.L."/>
            <person name="Armisen D."/>
            <person name="Proux-Wera E."/>
            <person name="Oheigeartaigh S.S."/>
            <person name="Byrne K.P."/>
            <person name="Wolfe K.H."/>
        </authorList>
    </citation>
    <scope>NUCLEOTIDE SEQUENCE [LARGE SCALE GENOMIC DNA]</scope>
    <source>
        <strain evidence="10">ATCC 24235 / CBS 4417 / NBRC 1672 / NRRL Y-8282 / UCD 70-5</strain>
    </source>
</reference>
<evidence type="ECO:0000256" key="7">
    <source>
        <dbReference type="ARBA" id="ARBA00049790"/>
    </source>
</evidence>
<dbReference type="GO" id="GO:0071164">
    <property type="term" value="F:RNA cap trimethylguanosine synthase activity"/>
    <property type="evidence" value="ECO:0007669"/>
    <property type="project" value="TreeGrafter"/>
</dbReference>
<dbReference type="Proteomes" id="UP000005666">
    <property type="component" value="Chromosome 4"/>
</dbReference>
<dbReference type="InterPro" id="IPR019012">
    <property type="entry name" value="RNA_cap_Gua-N2-MeTrfase"/>
</dbReference>
<dbReference type="GO" id="GO:0017126">
    <property type="term" value="P:nucleologenesis"/>
    <property type="evidence" value="ECO:0007669"/>
    <property type="project" value="EnsemblFungi"/>
</dbReference>
<evidence type="ECO:0000256" key="5">
    <source>
        <dbReference type="ARBA" id="ARBA00048763"/>
    </source>
</evidence>
<evidence type="ECO:0000313" key="9">
    <source>
        <dbReference type="EMBL" id="CCE62769.1"/>
    </source>
</evidence>
<dbReference type="CDD" id="cd02440">
    <property type="entry name" value="AdoMet_MTases"/>
    <property type="match status" value="1"/>
</dbReference>
<name>G8BSE8_TETPH</name>
<protein>
    <recommendedName>
        <fullName evidence="1">Trimethylguanosine synthase</fullName>
    </recommendedName>
    <alternativeName>
        <fullName evidence="7">Cap-specific guanine-N(2) methyltransferase</fullName>
    </alternativeName>
</protein>
<dbReference type="SUPFAM" id="SSF53335">
    <property type="entry name" value="S-adenosyl-L-methionine-dependent methyltransferases"/>
    <property type="match status" value="1"/>
</dbReference>
<dbReference type="Gene3D" id="3.40.50.150">
    <property type="entry name" value="Vaccinia Virus protein VP39"/>
    <property type="match status" value="1"/>
</dbReference>
<accession>G8BSE8</accession>
<dbReference type="GO" id="GO:0008033">
    <property type="term" value="P:tRNA processing"/>
    <property type="evidence" value="ECO:0007669"/>
    <property type="project" value="EnsemblFungi"/>
</dbReference>
<dbReference type="HOGENOM" id="CLU_029658_2_0_1"/>
<dbReference type="STRING" id="1071381.G8BSE8"/>
<comment type="similarity">
    <text evidence="2">Belongs to the methyltransferase superfamily. Trimethylguanosine synthase family.</text>
</comment>
<dbReference type="GeneID" id="11530980"/>
<feature type="region of interest" description="Disordered" evidence="8">
    <location>
        <begin position="280"/>
        <end position="316"/>
    </location>
</feature>
<evidence type="ECO:0000256" key="4">
    <source>
        <dbReference type="ARBA" id="ARBA00048740"/>
    </source>
</evidence>
<comment type="catalytic activity">
    <reaction evidence="5">
        <text>a 5'-end (N(2),N(7)-dimethyl 5'-triphosphoguanosine)-ribonucleoside in snRNA + S-adenosyl-L-methionine = a 5'-end (N(2),N(2),N(7)-trimethyl 5'-triphosphoguanosine)-ribonucleoside in snRNA + S-adenosyl-L-homocysteine + H(+)</text>
        <dbReference type="Rhea" id="RHEA:78479"/>
        <dbReference type="Rhea" id="RHEA-COMP:19087"/>
        <dbReference type="Rhea" id="RHEA-COMP:19089"/>
        <dbReference type="ChEBI" id="CHEBI:15378"/>
        <dbReference type="ChEBI" id="CHEBI:57856"/>
        <dbReference type="ChEBI" id="CHEBI:59789"/>
        <dbReference type="ChEBI" id="CHEBI:167623"/>
        <dbReference type="ChEBI" id="CHEBI:172880"/>
    </reaction>
    <physiologicalReaction direction="left-to-right" evidence="5">
        <dbReference type="Rhea" id="RHEA:78480"/>
    </physiologicalReaction>
</comment>
<dbReference type="EMBL" id="HE612859">
    <property type="protein sequence ID" value="CCE62769.1"/>
    <property type="molecule type" value="Genomic_DNA"/>
</dbReference>
<proteinExistence type="inferred from homology"/>
<dbReference type="RefSeq" id="XP_003685203.1">
    <property type="nucleotide sequence ID" value="XM_003685155.1"/>
</dbReference>
<dbReference type="InterPro" id="IPR029063">
    <property type="entry name" value="SAM-dependent_MTases_sf"/>
</dbReference>
<dbReference type="GO" id="GO:0032210">
    <property type="term" value="P:regulation of telomere maintenance via telomerase"/>
    <property type="evidence" value="ECO:0007669"/>
    <property type="project" value="EnsemblFungi"/>
</dbReference>